<keyword evidence="3" id="KW-0813">Transport</keyword>
<dbReference type="FunFam" id="1.10.3470.10:FF:000001">
    <property type="entry name" value="Vitamin B12 ABC transporter permease BtuC"/>
    <property type="match status" value="1"/>
</dbReference>
<evidence type="ECO:0000256" key="3">
    <source>
        <dbReference type="ARBA" id="ARBA00022448"/>
    </source>
</evidence>
<dbReference type="GO" id="GO:0005886">
    <property type="term" value="C:plasma membrane"/>
    <property type="evidence" value="ECO:0007669"/>
    <property type="project" value="UniProtKB-SubCell"/>
</dbReference>
<dbReference type="EMBL" id="CAUI01000019">
    <property type="protein sequence ID" value="CCU79813.1"/>
    <property type="molecule type" value="Genomic_DNA"/>
</dbReference>
<dbReference type="OrthoDB" id="9792889at2"/>
<feature type="transmembrane region" description="Helical" evidence="8">
    <location>
        <begin position="140"/>
        <end position="161"/>
    </location>
</feature>
<feature type="transmembrane region" description="Helical" evidence="8">
    <location>
        <begin position="329"/>
        <end position="350"/>
    </location>
</feature>
<dbReference type="Gene3D" id="1.10.3470.10">
    <property type="entry name" value="ABC transporter involved in vitamin B12 uptake, BtuC"/>
    <property type="match status" value="1"/>
</dbReference>
<evidence type="ECO:0000256" key="6">
    <source>
        <dbReference type="ARBA" id="ARBA00022989"/>
    </source>
</evidence>
<dbReference type="PANTHER" id="PTHR30472:SF25">
    <property type="entry name" value="ABC TRANSPORTER PERMEASE PROTEIN MJ0876-RELATED"/>
    <property type="match status" value="1"/>
</dbReference>
<gene>
    <name evidence="9" type="ORF">HSACCH_01620</name>
</gene>
<comment type="similarity">
    <text evidence="2">Belongs to the binding-protein-dependent transport system permease family. FecCD subfamily.</text>
</comment>
<dbReference type="RefSeq" id="WP_005489123.1">
    <property type="nucleotide sequence ID" value="NZ_CAUI01000019.1"/>
</dbReference>
<comment type="caution">
    <text evidence="9">The sequence shown here is derived from an EMBL/GenBank/DDBJ whole genome shotgun (WGS) entry which is preliminary data.</text>
</comment>
<accession>M5EF98</accession>
<keyword evidence="4" id="KW-1003">Cell membrane</keyword>
<dbReference type="GO" id="GO:0033214">
    <property type="term" value="P:siderophore-iron import into cell"/>
    <property type="evidence" value="ECO:0007669"/>
    <property type="project" value="TreeGrafter"/>
</dbReference>
<feature type="transmembrane region" description="Helical" evidence="8">
    <location>
        <begin position="23"/>
        <end position="43"/>
    </location>
</feature>
<sequence>MNTNNLSTEKEILTEEKKKSSRIIFLSLGLLSLIILAAVYSLFVGAAELDINDLIKVIFQSERGMVYNIIWNIRLPAILTALISGMGLALAGAVMQSILKNPLASPFTLGISHAAAFGAAFAIVIFDISRIPVLSFLDGLYLPAISAFIFSQLAVFTVLMISVKKKASRESIVLAGIALSSLFTAGTTALEFFADDLELASVIYWTFGDPGRTNWNQFLIILFTLLITLIYFIYHGWSYGILNTGDELAASLGVDSKKLRLFAMTAASILTSVIISFVGVIGFIGLVTPHIIKKIAAGNQRYLFLNSALAGGLILIIADNLARTAFRPVVLPVGVLTAFIGAPLFIYLIVKGRQIW</sequence>
<organism evidence="9 10">
    <name type="scientific">Halanaerobium saccharolyticum subsp. saccharolyticum DSM 6643</name>
    <dbReference type="NCBI Taxonomy" id="1293054"/>
    <lineage>
        <taxon>Bacteria</taxon>
        <taxon>Bacillati</taxon>
        <taxon>Bacillota</taxon>
        <taxon>Clostridia</taxon>
        <taxon>Halanaerobiales</taxon>
        <taxon>Halanaerobiaceae</taxon>
        <taxon>Halanaerobium</taxon>
    </lineage>
</organism>
<protein>
    <submittedName>
        <fullName evidence="9">Iron(III) dicitrate transport system permease protein</fullName>
    </submittedName>
</protein>
<dbReference type="eggNOG" id="COG0609">
    <property type="taxonomic scope" value="Bacteria"/>
</dbReference>
<dbReference type="AlphaFoldDB" id="M5EF98"/>
<keyword evidence="6 8" id="KW-1133">Transmembrane helix</keyword>
<dbReference type="CDD" id="cd06550">
    <property type="entry name" value="TM_ABC_iron-siderophores_like"/>
    <property type="match status" value="1"/>
</dbReference>
<evidence type="ECO:0000256" key="1">
    <source>
        <dbReference type="ARBA" id="ARBA00004651"/>
    </source>
</evidence>
<evidence type="ECO:0000256" key="5">
    <source>
        <dbReference type="ARBA" id="ARBA00022692"/>
    </source>
</evidence>
<feature type="transmembrane region" description="Helical" evidence="8">
    <location>
        <begin position="302"/>
        <end position="322"/>
    </location>
</feature>
<feature type="transmembrane region" description="Helical" evidence="8">
    <location>
        <begin position="73"/>
        <end position="95"/>
    </location>
</feature>
<name>M5EF98_9FIRM</name>
<reference evidence="10" key="1">
    <citation type="journal article" date="2013" name="Genome Announc.">
        <title>Genome Sequence of Halanaerobium saccharolyticum subsp. saccharolyticum Strain DSM 6643T, a Halophilic Hydrogen-Producing Bacterium.</title>
        <authorList>
            <person name="Kivisto A."/>
            <person name="Larjo A."/>
            <person name="Ciranna A."/>
            <person name="Santala V."/>
            <person name="Roos C."/>
            <person name="Karp M."/>
        </authorList>
    </citation>
    <scope>NUCLEOTIDE SEQUENCE [LARGE SCALE GENOMIC DNA]</scope>
    <source>
        <strain evidence="10">DSM 6643</strain>
    </source>
</reference>
<keyword evidence="7 8" id="KW-0472">Membrane</keyword>
<proteinExistence type="inferred from homology"/>
<evidence type="ECO:0000256" key="8">
    <source>
        <dbReference type="SAM" id="Phobius"/>
    </source>
</evidence>
<keyword evidence="10" id="KW-1185">Reference proteome</keyword>
<dbReference type="PANTHER" id="PTHR30472">
    <property type="entry name" value="FERRIC ENTEROBACTIN TRANSPORT SYSTEM PERMEASE PROTEIN"/>
    <property type="match status" value="1"/>
</dbReference>
<dbReference type="Proteomes" id="UP000012063">
    <property type="component" value="Unassembled WGS sequence"/>
</dbReference>
<comment type="subcellular location">
    <subcellularLocation>
        <location evidence="1">Cell membrane</location>
        <topology evidence="1">Multi-pass membrane protein</topology>
    </subcellularLocation>
</comment>
<feature type="transmembrane region" description="Helical" evidence="8">
    <location>
        <begin position="214"/>
        <end position="234"/>
    </location>
</feature>
<dbReference type="Pfam" id="PF01032">
    <property type="entry name" value="FecCD"/>
    <property type="match status" value="1"/>
</dbReference>
<evidence type="ECO:0000256" key="7">
    <source>
        <dbReference type="ARBA" id="ARBA00023136"/>
    </source>
</evidence>
<evidence type="ECO:0000256" key="2">
    <source>
        <dbReference type="ARBA" id="ARBA00007935"/>
    </source>
</evidence>
<dbReference type="InterPro" id="IPR037294">
    <property type="entry name" value="ABC_BtuC-like"/>
</dbReference>
<evidence type="ECO:0000313" key="9">
    <source>
        <dbReference type="EMBL" id="CCU79813.1"/>
    </source>
</evidence>
<keyword evidence="5 8" id="KW-0812">Transmembrane</keyword>
<dbReference type="GO" id="GO:0022857">
    <property type="term" value="F:transmembrane transporter activity"/>
    <property type="evidence" value="ECO:0007669"/>
    <property type="project" value="InterPro"/>
</dbReference>
<evidence type="ECO:0000256" key="4">
    <source>
        <dbReference type="ARBA" id="ARBA00022475"/>
    </source>
</evidence>
<dbReference type="InterPro" id="IPR000522">
    <property type="entry name" value="ABC_transptr_permease_BtuC"/>
</dbReference>
<evidence type="ECO:0000313" key="10">
    <source>
        <dbReference type="Proteomes" id="UP000012063"/>
    </source>
</evidence>
<feature type="transmembrane region" description="Helical" evidence="8">
    <location>
        <begin position="107"/>
        <end position="128"/>
    </location>
</feature>
<dbReference type="InParanoid" id="M5EF98"/>
<dbReference type="STRING" id="1293054.HSACCH_01620"/>
<feature type="transmembrane region" description="Helical" evidence="8">
    <location>
        <begin position="261"/>
        <end position="287"/>
    </location>
</feature>
<dbReference type="SUPFAM" id="SSF81345">
    <property type="entry name" value="ABC transporter involved in vitamin B12 uptake, BtuC"/>
    <property type="match status" value="1"/>
</dbReference>